<dbReference type="PROSITE" id="PS50109">
    <property type="entry name" value="HIS_KIN"/>
    <property type="match status" value="1"/>
</dbReference>
<dbReference type="EMBL" id="CP089982">
    <property type="protein sequence ID" value="WXA90738.1"/>
    <property type="molecule type" value="Genomic_DNA"/>
</dbReference>
<evidence type="ECO:0000256" key="9">
    <source>
        <dbReference type="SAM" id="Phobius"/>
    </source>
</evidence>
<dbReference type="InterPro" id="IPR003661">
    <property type="entry name" value="HisK_dim/P_dom"/>
</dbReference>
<dbReference type="InterPro" id="IPR004358">
    <property type="entry name" value="Sig_transdc_His_kin-like_C"/>
</dbReference>
<dbReference type="InterPro" id="IPR036890">
    <property type="entry name" value="HATPase_C_sf"/>
</dbReference>
<dbReference type="CDD" id="cd00082">
    <property type="entry name" value="HisKA"/>
    <property type="match status" value="1"/>
</dbReference>
<keyword evidence="9" id="KW-0812">Transmembrane</keyword>
<keyword evidence="7" id="KW-0067">ATP-binding</keyword>
<dbReference type="SUPFAM" id="SSF55874">
    <property type="entry name" value="ATPase domain of HSP90 chaperone/DNA topoisomerase II/histidine kinase"/>
    <property type="match status" value="1"/>
</dbReference>
<dbReference type="InterPro" id="IPR036097">
    <property type="entry name" value="HisK_dim/P_sf"/>
</dbReference>
<keyword evidence="9" id="KW-1133">Transmembrane helix</keyword>
<evidence type="ECO:0000259" key="10">
    <source>
        <dbReference type="PROSITE" id="PS50109"/>
    </source>
</evidence>
<evidence type="ECO:0000313" key="12">
    <source>
        <dbReference type="Proteomes" id="UP001379533"/>
    </source>
</evidence>
<dbReference type="RefSeq" id="WP_394841356.1">
    <property type="nucleotide sequence ID" value="NZ_CP089982.1"/>
</dbReference>
<keyword evidence="12" id="KW-1185">Reference proteome</keyword>
<evidence type="ECO:0000256" key="4">
    <source>
        <dbReference type="ARBA" id="ARBA00022679"/>
    </source>
</evidence>
<keyword evidence="4" id="KW-0808">Transferase</keyword>
<proteinExistence type="predicted"/>
<accession>A0ABZ2JW79</accession>
<dbReference type="SMART" id="SM00388">
    <property type="entry name" value="HisKA"/>
    <property type="match status" value="1"/>
</dbReference>
<keyword evidence="6 11" id="KW-0418">Kinase</keyword>
<evidence type="ECO:0000256" key="5">
    <source>
        <dbReference type="ARBA" id="ARBA00022741"/>
    </source>
</evidence>
<dbReference type="EC" id="2.7.13.3" evidence="2"/>
<dbReference type="Pfam" id="PF00512">
    <property type="entry name" value="HisKA"/>
    <property type="match status" value="1"/>
</dbReference>
<dbReference type="InterPro" id="IPR005467">
    <property type="entry name" value="His_kinase_dom"/>
</dbReference>
<dbReference type="PANTHER" id="PTHR43065">
    <property type="entry name" value="SENSOR HISTIDINE KINASE"/>
    <property type="match status" value="1"/>
</dbReference>
<evidence type="ECO:0000256" key="6">
    <source>
        <dbReference type="ARBA" id="ARBA00022777"/>
    </source>
</evidence>
<evidence type="ECO:0000256" key="1">
    <source>
        <dbReference type="ARBA" id="ARBA00000085"/>
    </source>
</evidence>
<dbReference type="Gene3D" id="1.10.287.130">
    <property type="match status" value="1"/>
</dbReference>
<gene>
    <name evidence="11" type="ORF">LZC95_30325</name>
</gene>
<keyword evidence="8" id="KW-0902">Two-component regulatory system</keyword>
<feature type="transmembrane region" description="Helical" evidence="9">
    <location>
        <begin position="156"/>
        <end position="177"/>
    </location>
</feature>
<evidence type="ECO:0000313" key="11">
    <source>
        <dbReference type="EMBL" id="WXA90738.1"/>
    </source>
</evidence>
<feature type="transmembrane region" description="Helical" evidence="9">
    <location>
        <begin position="214"/>
        <end position="237"/>
    </location>
</feature>
<dbReference type="Proteomes" id="UP001379533">
    <property type="component" value="Chromosome"/>
</dbReference>
<evidence type="ECO:0000256" key="2">
    <source>
        <dbReference type="ARBA" id="ARBA00012438"/>
    </source>
</evidence>
<dbReference type="CDD" id="cd00075">
    <property type="entry name" value="HATPase"/>
    <property type="match status" value="1"/>
</dbReference>
<feature type="transmembrane region" description="Helical" evidence="9">
    <location>
        <begin position="89"/>
        <end position="110"/>
    </location>
</feature>
<feature type="transmembrane region" description="Helical" evidence="9">
    <location>
        <begin position="183"/>
        <end position="202"/>
    </location>
</feature>
<organism evidence="11 12">
    <name type="scientific">Pendulispora brunnea</name>
    <dbReference type="NCBI Taxonomy" id="2905690"/>
    <lineage>
        <taxon>Bacteria</taxon>
        <taxon>Pseudomonadati</taxon>
        <taxon>Myxococcota</taxon>
        <taxon>Myxococcia</taxon>
        <taxon>Myxococcales</taxon>
        <taxon>Sorangiineae</taxon>
        <taxon>Pendulisporaceae</taxon>
        <taxon>Pendulispora</taxon>
    </lineage>
</organism>
<evidence type="ECO:0000256" key="8">
    <source>
        <dbReference type="ARBA" id="ARBA00023012"/>
    </source>
</evidence>
<protein>
    <recommendedName>
        <fullName evidence="2">histidine kinase</fullName>
        <ecNumber evidence="2">2.7.13.3</ecNumber>
    </recommendedName>
</protein>
<dbReference type="InterPro" id="IPR003594">
    <property type="entry name" value="HATPase_dom"/>
</dbReference>
<feature type="transmembrane region" description="Helical" evidence="9">
    <location>
        <begin position="122"/>
        <end position="144"/>
    </location>
</feature>
<dbReference type="Gene3D" id="3.30.565.10">
    <property type="entry name" value="Histidine kinase-like ATPase, C-terminal domain"/>
    <property type="match status" value="1"/>
</dbReference>
<feature type="transmembrane region" description="Helical" evidence="9">
    <location>
        <begin position="33"/>
        <end position="51"/>
    </location>
</feature>
<feature type="transmembrane region" description="Helical" evidence="9">
    <location>
        <begin position="6"/>
        <end position="26"/>
    </location>
</feature>
<dbReference type="PANTHER" id="PTHR43065:SF10">
    <property type="entry name" value="PEROXIDE STRESS-ACTIVATED HISTIDINE KINASE MAK3"/>
    <property type="match status" value="1"/>
</dbReference>
<keyword evidence="3" id="KW-0597">Phosphoprotein</keyword>
<keyword evidence="5" id="KW-0547">Nucleotide-binding</keyword>
<keyword evidence="9" id="KW-0472">Membrane</keyword>
<dbReference type="Pfam" id="PF02518">
    <property type="entry name" value="HATPase_c"/>
    <property type="match status" value="1"/>
</dbReference>
<dbReference type="GO" id="GO:0016301">
    <property type="term" value="F:kinase activity"/>
    <property type="evidence" value="ECO:0007669"/>
    <property type="project" value="UniProtKB-KW"/>
</dbReference>
<dbReference type="SMART" id="SM00387">
    <property type="entry name" value="HATPase_c"/>
    <property type="match status" value="1"/>
</dbReference>
<dbReference type="PRINTS" id="PR00344">
    <property type="entry name" value="BCTRLSENSOR"/>
</dbReference>
<evidence type="ECO:0000256" key="7">
    <source>
        <dbReference type="ARBA" id="ARBA00022840"/>
    </source>
</evidence>
<feature type="transmembrane region" description="Helical" evidence="9">
    <location>
        <begin position="249"/>
        <end position="270"/>
    </location>
</feature>
<reference evidence="11 12" key="1">
    <citation type="submission" date="2021-12" db="EMBL/GenBank/DDBJ databases">
        <title>Discovery of the Pendulisporaceae a myxobacterial family with distinct sporulation behavior and unique specialized metabolism.</title>
        <authorList>
            <person name="Garcia R."/>
            <person name="Popoff A."/>
            <person name="Bader C.D."/>
            <person name="Loehr J."/>
            <person name="Walesch S."/>
            <person name="Walt C."/>
            <person name="Boldt J."/>
            <person name="Bunk B."/>
            <person name="Haeckl F.J.F.P.J."/>
            <person name="Gunesch A.P."/>
            <person name="Birkelbach J."/>
            <person name="Nuebel U."/>
            <person name="Pietschmann T."/>
            <person name="Bach T."/>
            <person name="Mueller R."/>
        </authorList>
    </citation>
    <scope>NUCLEOTIDE SEQUENCE [LARGE SCALE GENOMIC DNA]</scope>
    <source>
        <strain evidence="11 12">MSr12523</strain>
    </source>
</reference>
<feature type="transmembrane region" description="Helical" evidence="9">
    <location>
        <begin position="63"/>
        <end position="82"/>
    </location>
</feature>
<name>A0ABZ2JW79_9BACT</name>
<evidence type="ECO:0000256" key="3">
    <source>
        <dbReference type="ARBA" id="ARBA00022553"/>
    </source>
</evidence>
<dbReference type="SUPFAM" id="SSF47384">
    <property type="entry name" value="Homodimeric domain of signal transducing histidine kinase"/>
    <property type="match status" value="1"/>
</dbReference>
<sequence>MTPFAAIALYPLWAIALAVGLVALRLGRSTGRGLVALCLSLAFWVSGLILLKTPDTEMVAERVLPFGMFLAGAYLHAGADVAGIRAPRILAAAYGYGIAVALLGAIWPRLLYGPGAHGPGVLFFPLAVLCVAGTAMNLAWLAHLAAKASAPRARPIAMAIGCATGALGGGGVIGLRVLSLGDVGAAAPLLLVSVALAAYAVLRGEHGRARELVVQGAVYALVTAALSALGLTAFYLALPHLLPAQGHSVLWLVFIVFFAALPLEPLRNLLVEAVGRRLFHRPINVPELAEQVETSETRAEHAERLAEIGRLASAVAHEIRNPLGVIAAQAKLLERGGASPALVASVRAQVDRAKRFLDDLLRYGKPRPLDVRDFDARAALRLAISQVRQGFPEAPPRIDVLSNDDDAAVSLEADRHAFMDVVTALVQNAAIAVSDGGTVTVILERAPDGVRIVVRDNGPGVPPALEDRLFQPFVTGRGRDERHPGTGLGLAIAARWVERHGGTLVHQRPPEGGASFVVTWPSGPR</sequence>
<comment type="catalytic activity">
    <reaction evidence="1">
        <text>ATP + protein L-histidine = ADP + protein N-phospho-L-histidine.</text>
        <dbReference type="EC" id="2.7.13.3"/>
    </reaction>
</comment>
<feature type="domain" description="Histidine kinase" evidence="10">
    <location>
        <begin position="314"/>
        <end position="524"/>
    </location>
</feature>